<dbReference type="Gene3D" id="2.160.20.10">
    <property type="entry name" value="Single-stranded right-handed beta-helix, Pectin lyase-like"/>
    <property type="match status" value="1"/>
</dbReference>
<dbReference type="PANTHER" id="PTHR12338">
    <property type="entry name" value="AUTOTRANSPORTER"/>
    <property type="match status" value="1"/>
</dbReference>
<dbReference type="Proteomes" id="UP001180453">
    <property type="component" value="Unassembled WGS sequence"/>
</dbReference>
<organism evidence="7 8">
    <name type="scientific">Roseateles saccharophilus</name>
    <name type="common">Pseudomonas saccharophila</name>
    <dbReference type="NCBI Taxonomy" id="304"/>
    <lineage>
        <taxon>Bacteria</taxon>
        <taxon>Pseudomonadati</taxon>
        <taxon>Pseudomonadota</taxon>
        <taxon>Betaproteobacteria</taxon>
        <taxon>Burkholderiales</taxon>
        <taxon>Sphaerotilaceae</taxon>
        <taxon>Roseateles</taxon>
    </lineage>
</organism>
<feature type="signal peptide" evidence="5">
    <location>
        <begin position="1"/>
        <end position="22"/>
    </location>
</feature>
<dbReference type="RefSeq" id="WP_310272979.1">
    <property type="nucleotide sequence ID" value="NZ_JAVDXU010000007.1"/>
</dbReference>
<dbReference type="Pfam" id="PF18886">
    <property type="entry name" value="DUF5649"/>
    <property type="match status" value="23"/>
</dbReference>
<evidence type="ECO:0000256" key="5">
    <source>
        <dbReference type="SAM" id="SignalP"/>
    </source>
</evidence>
<dbReference type="SUPFAM" id="SSF51126">
    <property type="entry name" value="Pectin lyase-like"/>
    <property type="match status" value="4"/>
</dbReference>
<evidence type="ECO:0000256" key="3">
    <source>
        <dbReference type="ARBA" id="ARBA00022729"/>
    </source>
</evidence>
<evidence type="ECO:0000259" key="6">
    <source>
        <dbReference type="SMART" id="SM00912"/>
    </source>
</evidence>
<dbReference type="Gene3D" id="2.160.20.20">
    <property type="match status" value="1"/>
</dbReference>
<dbReference type="NCBIfam" id="TIGR01901">
    <property type="entry name" value="adhes_NPXG"/>
    <property type="match status" value="1"/>
</dbReference>
<dbReference type="InterPro" id="IPR008638">
    <property type="entry name" value="FhaB/CdiA-like_TPS"/>
</dbReference>
<keyword evidence="3 5" id="KW-0732">Signal</keyword>
<evidence type="ECO:0000256" key="4">
    <source>
        <dbReference type="SAM" id="MobiDB-lite"/>
    </source>
</evidence>
<dbReference type="InterPro" id="IPR012332">
    <property type="entry name" value="Autotransporter_pectin_lyase_C"/>
</dbReference>
<dbReference type="Pfam" id="PF12951">
    <property type="entry name" value="PATR"/>
    <property type="match status" value="7"/>
</dbReference>
<dbReference type="InterPro" id="IPR011050">
    <property type="entry name" value="Pectin_lyase_fold/virulence"/>
</dbReference>
<dbReference type="InterPro" id="IPR002202">
    <property type="entry name" value="HMG_CoA_Rdtase"/>
</dbReference>
<feature type="region of interest" description="Disordered" evidence="4">
    <location>
        <begin position="3770"/>
        <end position="3805"/>
    </location>
</feature>
<keyword evidence="8" id="KW-1185">Reference proteome</keyword>
<dbReference type="InterPro" id="IPR013425">
    <property type="entry name" value="Autotrns_rpt"/>
</dbReference>
<protein>
    <submittedName>
        <fullName evidence="7">Filamentous hemagglutinin family protein</fullName>
    </submittedName>
</protein>
<proteinExistence type="predicted"/>
<reference evidence="7 8" key="1">
    <citation type="submission" date="2023-07" db="EMBL/GenBank/DDBJ databases">
        <title>Sorghum-associated microbial communities from plants grown in Nebraska, USA.</title>
        <authorList>
            <person name="Schachtman D."/>
        </authorList>
    </citation>
    <scope>NUCLEOTIDE SEQUENCE [LARGE SCALE GENOMIC DNA]</scope>
    <source>
        <strain evidence="7 8">BE314</strain>
    </source>
</reference>
<dbReference type="InterPro" id="IPR012334">
    <property type="entry name" value="Pectin_lyas_fold"/>
</dbReference>
<dbReference type="PANTHER" id="PTHR12338:SF8">
    <property type="entry name" value="HEME_HEMOPEXIN-BINDING PROTEIN"/>
    <property type="match status" value="1"/>
</dbReference>
<gene>
    <name evidence="7" type="ORF">J2X20_005719</name>
</gene>
<name>A0ABU1YVZ0_ROSSA</name>
<dbReference type="SMART" id="SM00912">
    <property type="entry name" value="Haemagg_act"/>
    <property type="match status" value="1"/>
</dbReference>
<dbReference type="InterPro" id="IPR050909">
    <property type="entry name" value="Bact_Autotransporter_VF"/>
</dbReference>
<feature type="chain" id="PRO_5047218831" evidence="5">
    <location>
        <begin position="23"/>
        <end position="3805"/>
    </location>
</feature>
<dbReference type="Pfam" id="PF05860">
    <property type="entry name" value="TPS"/>
    <property type="match status" value="1"/>
</dbReference>
<keyword evidence="2" id="KW-0964">Secreted</keyword>
<evidence type="ECO:0000313" key="7">
    <source>
        <dbReference type="EMBL" id="MDR7273034.1"/>
    </source>
</evidence>
<comment type="subcellular location">
    <subcellularLocation>
        <location evidence="1">Secreted</location>
    </subcellularLocation>
</comment>
<dbReference type="InterPro" id="IPR043709">
    <property type="entry name" value="DUF5649"/>
</dbReference>
<comment type="caution">
    <text evidence="7">The sequence shown here is derived from an EMBL/GenBank/DDBJ whole genome shotgun (WGS) entry which is preliminary data.</text>
</comment>
<dbReference type="PROSITE" id="PS50065">
    <property type="entry name" value="HMG_COA_REDUCTASE_4"/>
    <property type="match status" value="1"/>
</dbReference>
<evidence type="ECO:0000256" key="1">
    <source>
        <dbReference type="ARBA" id="ARBA00004613"/>
    </source>
</evidence>
<feature type="domain" description="Filamentous haemagglutinin FhaB/tRNA nuclease CdiA-like TPS" evidence="6">
    <location>
        <begin position="20"/>
        <end position="128"/>
    </location>
</feature>
<accession>A0ABU1YVZ0</accession>
<dbReference type="EMBL" id="JAVDXU010000007">
    <property type="protein sequence ID" value="MDR7273034.1"/>
    <property type="molecule type" value="Genomic_DNA"/>
</dbReference>
<dbReference type="NCBIfam" id="TIGR02601">
    <property type="entry name" value="autotrns_rpt"/>
    <property type="match status" value="5"/>
</dbReference>
<sequence length="3805" mass="364281">MRRLQPLALALCLAAAYPVAQALPQGAQVVQGQVALSPGLIQQGSDKAIVNWQSFSIAAGEGLRIQQPSINSVLLNRVVGGDPSLILGQMQANGRVFLINPRGIVFGKGSQVDAGSLVASTLDLSDTQFLAGNYRFSAGTGTGAGALQADGSINAPGGTVALVAPQLNMSGSIAARRVGLGAASTVQVDVEGDGLVLFNLRNDDNRDVALKFSGRVRADGSAELRAQARAGAVAQVLNMDGIVQARGFSQQGGRIVIDGGTAGITSVNGRADASGETGGGITVLGQKLALLDGARLDASGRLGGGSLQVGGGFEGKGTAHNAEQTWVGAGAELRADATERGEGGRIAIWADGRTDMLGSIYARGGVLGGNGGTVETSGRQRLNLLGSVDASAPQGRPGQWLLDPNDVVIKANAGTNTNVGAAPNFASTNDGAVVDAGALNNALSGGTSVTVQTTSSGTDGEHGDIDVQAAIVPTGAATLNLIALRNITFSAAGGSIGAGAGALNVSLQAGGNITGTTINTGGGTLAATSSGAGTIGLGSVTSAGLTINTAGGDVVLPSGTVSGNLGVTSSGGAAITQAGALTVTGTTGVTTGSGNITLTAASNNLQGAVSLTTTGASQISNGSGNTLTLGTLNTHALTATATAANLNLGSGTVTGNLNATTTGSGTITQGGALTVTGTTTLSNGSGNITLASANDLQNAVNLTTTGNAQIVNGSGKALSLGTLSTAGLTVSTSNANLDLGSGGVTGNLSVTTSGTGTITQSGALTVTGTTGLSNGSGNITLTTATNDLQGAVSVTATGTTQLSNGSGKALTLGTLNTHALTVSTSGANLDLGSGTVTGNLSATTTGTGTLTQSGALTVTGTTTLSNGSGNITLTSGNDLQGAVSITSSGATQLSNANGNALTLGMLNTGNLTVSANHADLVLGSGTVGGNLSATTTNNGSLTQSGALTVTGTSTLSNGSGDITLSSANNLQGAVSVTTTGTTQIANGSGHALTLGTLSTRDLSVSTAAANLDLGSGTLTGNLSATTTGAGAITQTGVLTVTGTSSLSSGSGGITLAAANDLQGTVGITSTGSSQIVNGSGNALTLGTLNAAALTVSTSNADIDLGSGTVGGNFSATTTGNGTLTQSGALTVTGTSALSNGSGNITLASGNNLQGAVSVTTTGTTQLVNASGNALTLGTLSTHALTASTSNANLGLGSGTVTGNLGATTTGSGTLTQSGALTVTGTTTLSNGSGNITLAAANNLQGAVGITTTGTTQLVNGNGNALTLGTLSTHGLTVSTSNANLQLGSGTITGNLSAATTGTGTITQGGALVVTGTSAFSNGSGNITLTSANNLQGAVSLSTTGTTNLGNGGGNPLTLGTLSTGNLTVSTTAGGNLNLGSGSINGTLNASSHGGAISQSGALSVSGVATLDATTAGDIGLPNTGNQWNGLNLVGNSLDLRSAGDINILSLTQPANRALTLSAGANLILGPVASINTGTADLTLTSGGSFTMGGVLAGHNVELGAQTGLVLSQSITASGTLKLTTASGDVNQTGGSLLVTGATTVSAGASNISLNQSTNHFGGAVSLSGAITGVTDSGALTLGTLNTGDLTVTSSGLLNLGQGTVNGTLNATSNGFAISQSGGLTLTGVTTLDAGTADITLNQATNDLQGAITATGGAVSLRSANNLNLFALTQPGNRGLELEAGGTLILPAGTSNIDTGTEALTLSSGGVFATFGTLKGGAVTLKGQSATLAHDITASGALVVAATSGSIDQTGGRIVAASTSSFDAGGQPITLNSAANQFSGAVSLTGGNTLINNLGPLNLGAGSITGTLGATSSGAISQSGGPLSVSGAASFDASGADITLGDTGNSWGAAVALSGRNLILKGGSAITLGDVGATSLTLASGGSISQGAGTAVTLSGALGVDAGSAAITLANAGNQLGGTVTLKGGTTQLRTNGALTLGTLDTGALTLNGAGALNLGQGSVAGNLSATSGNGLITQAAGGLNVSGTSSINAGTADITLNDAANSWTGAVGLTGRDVQLTGSGAVALGTASIRSLVLKSGGAVTQSSPLSLTGALNVDAGSALITLNDAGNQLGGLVTLKGGITQVRTAAGLTLGPLNTGDLTVTASGALNLGQGNVSGDLVASSGNGAITQTAALQVSGAASFTSGTGNITLSNSGNQFLGALSLTGNAVTIFNQPSLNFGTLSFNSLDATSNGSIVLGSGTLSGALTAKALGGSITQIAGGLTVAGNATLQASTGITMTDAANHLDGTVNLSGGTSSVRNAGNLRLGTLATAGLTLNVAGTLNLGSGTVGGALTAVSTGAVSQTGALAVTGATSLNAGSASITLGQAGNSFTGSVDLRGGTTVITGAGALSLGSLNVAGLSASASGALRLGAGTVGGDLHASGNAITQAAGGLAVAGASTLNTGSGNIDLAEVGNAFAGAVSLVGGGVTLVNGGALRLGSFSARDLKVSAGGNLDLGGGTVNGELTATTRGNMISQSAALTVRGVANFVADGGLATLVLDQPGNQLLGGITMHGINGGSFASADISSALDLTFSGDVRTLKLSSGGLLTLGGGHNDTLSAAAANGILLTGPLEVTGLTTLIANGTNVPVDLATHGADNDLNRVELKAQPGASLGRVQLRDGDAARHDGLKVTGDAAQLELTSAGTLDLGGGSYGSLKMDTAATGAEIKQSGALTVSGLTTIKAGAGQVTLDRPDNNLPSFTLDSAGIAGLASLGDYTLNTSQVSTRLELGGAGAISLVGPLSGTGELVMKGSGSLTMTTAQGYGGGTRIESGTVVLAGPLAQAGSGAVQLQSAGQLDLRDGAVMGAELVANGGRVINTSGAGTLAGGVTLKAPITEFLPGAGGLTVSGSISDGGAGFGLRLASGGTLTLAGSNHYSGITDVASGTLRITGELPSTSAVQLASGAVLALGKDQAIGSLAGAGRVELGSFTLGTGLDGRDSSFSGSLVGTGGLTKLGSGRFTLSGSGAHTGATRVAAGELVLASATALNDVTAVSVDAGATLTVQQSLNLGSLAGAGTVDVQAALLGVGSNGSSTRWDGAITGPGGLAKLGAGVFTLAGHNTLAGDLQVNAGTLQLEGAGAVRPLAAGLATGPVVPTSAGVSVADGATLELLSDIDLGALSGAGQVQLNSNTLSLGASGRSSRFDGVMAGSGGLTKTGSGTLTLGGTNLYSGTTRVSGGSLVLDGPQALASASALVIEAPGQVQAHARQTVASLSGNGALVLDGASLAAGADGSDSRFDGVVSGSGGLIKQGAGTLTLTAAHSNSGATVIEAGAVQLSGNGALGSGEIQNQGELRLSRSEALTLDQAISGRGSLVITQGQVTLNSAANSYSGATQVQGGSLITTAVERLSDASAVQVAAGAQLQLGGNETIASLQAAGSVKLAGHLTTTAEQVYTGSLTLSSANGQTLTGTLIDASRSSNQFGSAPLALAGGQALVTVKDSLQLGDVNLSNGGRIEADRLAVNGKLQLTGGSLALVAKAAPDDAKATLQGTAQVPVAGQSLAIAEATVQQGSASTITVAENAKLQVQAAGGGSVVLAQDANSFKGQLSVLSGANFNTAWLPNAKGNQAVQSQVRVSGQQVMVGGSGIEADLVYIRADQLATVGDAKLVARMPFDEIVLGKALSAPGMLLELAPGAFGTPGSFGSINGQPIRVEVGSTLTGNRTTGPNAGYLSLLPKAGAQGSTAVVLVGPEVGSAPASGGPGYRFFHDGASQATEIPVVYNGVLPLTPAASGALSSINGDAEDARRARFQETVRTENVTVRLRSGVIAEVGPGRPSTQGSEGAKPPELCDPAAQPVLGCKPANP</sequence>
<evidence type="ECO:0000313" key="8">
    <source>
        <dbReference type="Proteomes" id="UP001180453"/>
    </source>
</evidence>
<evidence type="ECO:0000256" key="2">
    <source>
        <dbReference type="ARBA" id="ARBA00022525"/>
    </source>
</evidence>